<name>A0A9X3AG31_9PSEU</name>
<proteinExistence type="predicted"/>
<organism evidence="1 2">
    <name type="scientific">Umezawaea endophytica</name>
    <dbReference type="NCBI Taxonomy" id="1654476"/>
    <lineage>
        <taxon>Bacteria</taxon>
        <taxon>Bacillati</taxon>
        <taxon>Actinomycetota</taxon>
        <taxon>Actinomycetes</taxon>
        <taxon>Pseudonocardiales</taxon>
        <taxon>Pseudonocardiaceae</taxon>
        <taxon>Umezawaea</taxon>
    </lineage>
</organism>
<evidence type="ECO:0000313" key="1">
    <source>
        <dbReference type="EMBL" id="MCS7479567.1"/>
    </source>
</evidence>
<dbReference type="RefSeq" id="WP_259625063.1">
    <property type="nucleotide sequence ID" value="NZ_JANYMP010000010.1"/>
</dbReference>
<sequence>MSMESLAALVDRGFYFQAVPDEQGEIEVVVGSYGWYGYYDRIHVWGEDEAVAARELSDHRPFSGTVVWSYEGGAADTALALLELPKPGEPGAPTVARAAPSSLWLPLLSRRRRQ</sequence>
<evidence type="ECO:0000313" key="2">
    <source>
        <dbReference type="Proteomes" id="UP001141259"/>
    </source>
</evidence>
<accession>A0A9X3AG31</accession>
<dbReference type="AlphaFoldDB" id="A0A9X3AG31"/>
<protein>
    <submittedName>
        <fullName evidence="1">Uncharacterized protein</fullName>
    </submittedName>
</protein>
<dbReference type="EMBL" id="JANYMP010000010">
    <property type="protein sequence ID" value="MCS7479567.1"/>
    <property type="molecule type" value="Genomic_DNA"/>
</dbReference>
<reference evidence="1" key="1">
    <citation type="submission" date="2022-08" db="EMBL/GenBank/DDBJ databases">
        <authorList>
            <person name="Tistechok S."/>
            <person name="Samborskyy M."/>
            <person name="Roman I."/>
        </authorList>
    </citation>
    <scope>NUCLEOTIDE SEQUENCE</scope>
    <source>
        <strain evidence="1">DSM 103496</strain>
    </source>
</reference>
<comment type="caution">
    <text evidence="1">The sequence shown here is derived from an EMBL/GenBank/DDBJ whole genome shotgun (WGS) entry which is preliminary data.</text>
</comment>
<keyword evidence="2" id="KW-1185">Reference proteome</keyword>
<gene>
    <name evidence="1" type="ORF">NZH93_22125</name>
</gene>
<dbReference type="Proteomes" id="UP001141259">
    <property type="component" value="Unassembled WGS sequence"/>
</dbReference>